<evidence type="ECO:0000259" key="2">
    <source>
        <dbReference type="Pfam" id="PF11860"/>
    </source>
</evidence>
<dbReference type="Pfam" id="PF01471">
    <property type="entry name" value="PG_binding_1"/>
    <property type="match status" value="1"/>
</dbReference>
<dbReference type="Pfam" id="PF11860">
    <property type="entry name" value="Muramidase"/>
    <property type="match status" value="1"/>
</dbReference>
<keyword evidence="4" id="KW-1185">Reference proteome</keyword>
<evidence type="ECO:0000313" key="3">
    <source>
        <dbReference type="EMBL" id="TDR76574.1"/>
    </source>
</evidence>
<dbReference type="InterPro" id="IPR024408">
    <property type="entry name" value="Muramidase"/>
</dbReference>
<dbReference type="Proteomes" id="UP000295611">
    <property type="component" value="Unassembled WGS sequence"/>
</dbReference>
<proteinExistence type="predicted"/>
<accession>A0A4R7B332</accession>
<feature type="domain" description="N-acetylmuramidase" evidence="2">
    <location>
        <begin position="27"/>
        <end position="190"/>
    </location>
</feature>
<reference evidence="3 4" key="1">
    <citation type="submission" date="2019-03" db="EMBL/GenBank/DDBJ databases">
        <title>Genomic Encyclopedia of Type Strains, Phase III (KMG-III): the genomes of soil and plant-associated and newly described type strains.</title>
        <authorList>
            <person name="Whitman W."/>
        </authorList>
    </citation>
    <scope>NUCLEOTIDE SEQUENCE [LARGE SCALE GENOMIC DNA]</scope>
    <source>
        <strain evidence="3 4">CECT 8976</strain>
    </source>
</reference>
<dbReference type="InterPro" id="IPR036366">
    <property type="entry name" value="PGBDSf"/>
</dbReference>
<protein>
    <submittedName>
        <fullName evidence="3">Putative peptidoglycan binding protein</fullName>
    </submittedName>
</protein>
<evidence type="ECO:0000313" key="4">
    <source>
        <dbReference type="Proteomes" id="UP000295611"/>
    </source>
</evidence>
<dbReference type="EMBL" id="SNZP01000011">
    <property type="protein sequence ID" value="TDR76574.1"/>
    <property type="molecule type" value="Genomic_DNA"/>
</dbReference>
<comment type="caution">
    <text evidence="3">The sequence shown here is derived from an EMBL/GenBank/DDBJ whole genome shotgun (WGS) entry which is preliminary data.</text>
</comment>
<dbReference type="SUPFAM" id="SSF47090">
    <property type="entry name" value="PGBD-like"/>
    <property type="match status" value="1"/>
</dbReference>
<organism evidence="3 4">
    <name type="scientific">Paludibacterium purpuratum</name>
    <dbReference type="NCBI Taxonomy" id="1144873"/>
    <lineage>
        <taxon>Bacteria</taxon>
        <taxon>Pseudomonadati</taxon>
        <taxon>Pseudomonadota</taxon>
        <taxon>Betaproteobacteria</taxon>
        <taxon>Neisseriales</taxon>
        <taxon>Chromobacteriaceae</taxon>
        <taxon>Paludibacterium</taxon>
    </lineage>
</organism>
<dbReference type="AlphaFoldDB" id="A0A4R7B332"/>
<dbReference type="InterPro" id="IPR002477">
    <property type="entry name" value="Peptidoglycan-bd-like"/>
</dbReference>
<gene>
    <name evidence="3" type="ORF">DFP86_111157</name>
</gene>
<sequence>MEFANRGTPLTEDGLTQVITTLEINRAAFWAVLQVESSGFGFLPDRRPKILFERHIFHRESQGRFSKAFPDISNPQHGGYSRGASEYERLQRAIALDREAALKSASWGIAQIMGFNYAIVGFTCVEDMVQRMVEGGEDRQIMAMAKFIQHNQLVDALRQDDWPRFARGYNGANYARNRYDEKLADAYAKAQRAEPSLELRTAQAALLYLGFDPGPIDGIQGTRTRTALRDFQTRNRLQETGELDGTSRTTLMAAAFPPAIGA</sequence>
<feature type="domain" description="Peptidoglycan binding-like" evidence="1">
    <location>
        <begin position="198"/>
        <end position="245"/>
    </location>
</feature>
<dbReference type="InterPro" id="IPR036365">
    <property type="entry name" value="PGBD-like_sf"/>
</dbReference>
<name>A0A4R7B332_9NEIS</name>
<evidence type="ECO:0000259" key="1">
    <source>
        <dbReference type="Pfam" id="PF01471"/>
    </source>
</evidence>
<dbReference type="Gene3D" id="1.10.101.10">
    <property type="entry name" value="PGBD-like superfamily/PGBD"/>
    <property type="match status" value="1"/>
</dbReference>